<accession>F4RVQ8</accession>
<dbReference type="OrthoDB" id="2511386at2759"/>
<evidence type="ECO:0000313" key="2">
    <source>
        <dbReference type="EMBL" id="EGG03403.1"/>
    </source>
</evidence>
<dbReference type="AlphaFoldDB" id="F4RVQ8"/>
<dbReference type="InParanoid" id="F4RVQ8"/>
<dbReference type="HOGENOM" id="CLU_622676_0_0_1"/>
<dbReference type="RefSeq" id="XP_007413197.1">
    <property type="nucleotide sequence ID" value="XM_007413135.1"/>
</dbReference>
<feature type="compositionally biased region" description="Gly residues" evidence="1">
    <location>
        <begin position="383"/>
        <end position="407"/>
    </location>
</feature>
<dbReference type="EMBL" id="GL883124">
    <property type="protein sequence ID" value="EGG03403.1"/>
    <property type="molecule type" value="Genomic_DNA"/>
</dbReference>
<dbReference type="GeneID" id="18935456"/>
<organism evidence="3">
    <name type="scientific">Melampsora larici-populina (strain 98AG31 / pathotype 3-4-7)</name>
    <name type="common">Poplar leaf rust fungus</name>
    <dbReference type="NCBI Taxonomy" id="747676"/>
    <lineage>
        <taxon>Eukaryota</taxon>
        <taxon>Fungi</taxon>
        <taxon>Dikarya</taxon>
        <taxon>Basidiomycota</taxon>
        <taxon>Pucciniomycotina</taxon>
        <taxon>Pucciniomycetes</taxon>
        <taxon>Pucciniales</taxon>
        <taxon>Melampsoraceae</taxon>
        <taxon>Melampsora</taxon>
    </lineage>
</organism>
<name>F4RVQ8_MELLP</name>
<evidence type="ECO:0000313" key="3">
    <source>
        <dbReference type="Proteomes" id="UP000001072"/>
    </source>
</evidence>
<sequence length="437" mass="49335">MLEPVHIEHGHAKWLANIREAFERDIGQYRVFWEEYQHWCQNEDTEPRDIGMINYTYRVKTATEPVQPETVKEKSKSKIETNTKMTLGSLPSNNMPGLSQYFHDIMLNKNIHMPVSIFDPTWIIQDSIFMKSRSLKTSCSTNIISYVGLPYVNEYRLTPMQWSTRYDLMVKYQEEKYDVLDSQKDSPIAPRLKVHKENVLAIQAKCYGKWTPAMRYDIAHRRNVWENRLPDGSMADVGMLNEELADRAKEDAKHFNDYKYIDNPYAFGNVMQHISPINGETYPENASWDSNTALIDTQADMLTGRSLSSITNQPVSQPLARMSASGKVGGNGFKGRHYNPAFDRTSPLYDRNATHPAPYYNPNHYTNPSPTIYQNDFYQNTRGGRGGGRGSAQRGGRGWTAGRGGGTRPAIGPGSYDKSMANKGGEKSVGGAASGST</sequence>
<dbReference type="VEuPathDB" id="FungiDB:MELLADRAFT_90115"/>
<dbReference type="Proteomes" id="UP000001072">
    <property type="component" value="Unassembled WGS sequence"/>
</dbReference>
<reference evidence="3" key="1">
    <citation type="journal article" date="2011" name="Proc. Natl. Acad. Sci. U.S.A.">
        <title>Obligate biotrophy features unraveled by the genomic analysis of rust fungi.</title>
        <authorList>
            <person name="Duplessis S."/>
            <person name="Cuomo C.A."/>
            <person name="Lin Y.-C."/>
            <person name="Aerts A."/>
            <person name="Tisserant E."/>
            <person name="Veneault-Fourrey C."/>
            <person name="Joly D.L."/>
            <person name="Hacquard S."/>
            <person name="Amselem J."/>
            <person name="Cantarel B.L."/>
            <person name="Chiu R."/>
            <person name="Coutinho P.M."/>
            <person name="Feau N."/>
            <person name="Field M."/>
            <person name="Frey P."/>
            <person name="Gelhaye E."/>
            <person name="Goldberg J."/>
            <person name="Grabherr M.G."/>
            <person name="Kodira C.D."/>
            <person name="Kohler A."/>
            <person name="Kuees U."/>
            <person name="Lindquist E.A."/>
            <person name="Lucas S.M."/>
            <person name="Mago R."/>
            <person name="Mauceli E."/>
            <person name="Morin E."/>
            <person name="Murat C."/>
            <person name="Pangilinan J.L."/>
            <person name="Park R."/>
            <person name="Pearson M."/>
            <person name="Quesneville H."/>
            <person name="Rouhier N."/>
            <person name="Sakthikumar S."/>
            <person name="Salamov A.A."/>
            <person name="Schmutz J."/>
            <person name="Selles B."/>
            <person name="Shapiro H."/>
            <person name="Tanguay P."/>
            <person name="Tuskan G.A."/>
            <person name="Henrissat B."/>
            <person name="Van de Peer Y."/>
            <person name="Rouze P."/>
            <person name="Ellis J.G."/>
            <person name="Dodds P.N."/>
            <person name="Schein J.E."/>
            <person name="Zhong S."/>
            <person name="Hamelin R.C."/>
            <person name="Grigoriev I.V."/>
            <person name="Szabo L.J."/>
            <person name="Martin F."/>
        </authorList>
    </citation>
    <scope>NUCLEOTIDE SEQUENCE [LARGE SCALE GENOMIC DNA]</scope>
    <source>
        <strain evidence="3">98AG31 / pathotype 3-4-7</strain>
    </source>
</reference>
<gene>
    <name evidence="2" type="ORF">MELLADRAFT_90115</name>
</gene>
<protein>
    <submittedName>
        <fullName evidence="2">Uncharacterized protein</fullName>
    </submittedName>
</protein>
<feature type="region of interest" description="Disordered" evidence="1">
    <location>
        <begin position="379"/>
        <end position="437"/>
    </location>
</feature>
<proteinExistence type="predicted"/>
<dbReference type="KEGG" id="mlr:MELLADRAFT_90115"/>
<keyword evidence="3" id="KW-1185">Reference proteome</keyword>
<evidence type="ECO:0000256" key="1">
    <source>
        <dbReference type="SAM" id="MobiDB-lite"/>
    </source>
</evidence>